<keyword evidence="3" id="KW-0132">Cell division</keyword>
<dbReference type="PANTHER" id="PTHR37820">
    <property type="entry name" value="CELL DIVISION PROTEIN DIVIB"/>
    <property type="match status" value="1"/>
</dbReference>
<evidence type="ECO:0000259" key="9">
    <source>
        <dbReference type="PROSITE" id="PS51779"/>
    </source>
</evidence>
<dbReference type="Pfam" id="PF03799">
    <property type="entry name" value="FtsQ_DivIB_C"/>
    <property type="match status" value="1"/>
</dbReference>
<evidence type="ECO:0000256" key="4">
    <source>
        <dbReference type="ARBA" id="ARBA00022692"/>
    </source>
</evidence>
<dbReference type="Gene3D" id="3.10.20.310">
    <property type="entry name" value="membrane protein fhac"/>
    <property type="match status" value="1"/>
</dbReference>
<gene>
    <name evidence="10" type="ORF">OBE_09306</name>
</gene>
<dbReference type="Gene3D" id="3.40.50.10960">
    <property type="match status" value="1"/>
</dbReference>
<evidence type="ECO:0000256" key="1">
    <source>
        <dbReference type="ARBA" id="ARBA00004370"/>
    </source>
</evidence>
<organism evidence="10">
    <name type="scientific">human gut metagenome</name>
    <dbReference type="NCBI Taxonomy" id="408170"/>
    <lineage>
        <taxon>unclassified sequences</taxon>
        <taxon>metagenomes</taxon>
        <taxon>organismal metagenomes</taxon>
    </lineage>
</organism>
<dbReference type="EMBL" id="AJWZ01006433">
    <property type="protein sequence ID" value="EKC59791.1"/>
    <property type="molecule type" value="Genomic_DNA"/>
</dbReference>
<sequence length="226" mass="26855">MTKKIVKRKKLRVFRLLLLLFVIAIISFFVYLYVTTNTQNIIIKGNNYISDEEILQETDLKNYPSFILTMPSKIQKKLAKNEYIKSVKVRRKFYHTFEITIKEYDVLFKNDTLNKYVLDNKKEITSDLEFRVPRLVNYTPDKKYSSLIENMKSVDKSILGKISEISYQPNEFDKDRFLLLMDDGNSVYLTLTKFEMINYYNEVLGQLEGRRGILYLDSGNHFKIME</sequence>
<keyword evidence="7" id="KW-0131">Cell cycle</keyword>
<dbReference type="PROSITE" id="PS51779">
    <property type="entry name" value="POTRA"/>
    <property type="match status" value="1"/>
</dbReference>
<dbReference type="InterPro" id="IPR013685">
    <property type="entry name" value="POTRA_FtsQ_type"/>
</dbReference>
<keyword evidence="5 8" id="KW-1133">Transmembrane helix</keyword>
<feature type="transmembrane region" description="Helical" evidence="8">
    <location>
        <begin position="12"/>
        <end position="34"/>
    </location>
</feature>
<reference evidence="10" key="1">
    <citation type="journal article" date="2013" name="Environ. Microbiol.">
        <title>Microbiota from the distal guts of lean and obese adolescents exhibit partial functional redundancy besides clear differences in community structure.</title>
        <authorList>
            <person name="Ferrer M."/>
            <person name="Ruiz A."/>
            <person name="Lanza F."/>
            <person name="Haange S.B."/>
            <person name="Oberbach A."/>
            <person name="Till H."/>
            <person name="Bargiela R."/>
            <person name="Campoy C."/>
            <person name="Segura M.T."/>
            <person name="Richter M."/>
            <person name="von Bergen M."/>
            <person name="Seifert J."/>
            <person name="Suarez A."/>
        </authorList>
    </citation>
    <scope>NUCLEOTIDE SEQUENCE</scope>
</reference>
<proteinExistence type="predicted"/>
<protein>
    <submittedName>
        <fullName evidence="10">Secreted protein containing Polypeptide-transport-associated, FtsQ-type domain protein</fullName>
    </submittedName>
</protein>
<evidence type="ECO:0000313" key="10">
    <source>
        <dbReference type="EMBL" id="EKC59791.1"/>
    </source>
</evidence>
<accession>K1TKL5</accession>
<dbReference type="InterPro" id="IPR050487">
    <property type="entry name" value="FtsQ_DivIB"/>
</dbReference>
<evidence type="ECO:0000256" key="2">
    <source>
        <dbReference type="ARBA" id="ARBA00022475"/>
    </source>
</evidence>
<dbReference type="InterPro" id="IPR034746">
    <property type="entry name" value="POTRA"/>
</dbReference>
<dbReference type="Pfam" id="PF08478">
    <property type="entry name" value="POTRA_1"/>
    <property type="match status" value="1"/>
</dbReference>
<name>K1TKL5_9ZZZZ</name>
<dbReference type="GO" id="GO:0051301">
    <property type="term" value="P:cell division"/>
    <property type="evidence" value="ECO:0007669"/>
    <property type="project" value="UniProtKB-KW"/>
</dbReference>
<evidence type="ECO:0000256" key="5">
    <source>
        <dbReference type="ARBA" id="ARBA00022989"/>
    </source>
</evidence>
<comment type="subcellular location">
    <subcellularLocation>
        <location evidence="1">Membrane</location>
    </subcellularLocation>
</comment>
<dbReference type="InterPro" id="IPR005548">
    <property type="entry name" value="Cell_div_FtsQ/DivIB_C"/>
</dbReference>
<keyword evidence="2" id="KW-1003">Cell membrane</keyword>
<feature type="domain" description="POTRA" evidence="9">
    <location>
        <begin position="36"/>
        <end position="104"/>
    </location>
</feature>
<keyword evidence="4 8" id="KW-0812">Transmembrane</keyword>
<dbReference type="GO" id="GO:0005886">
    <property type="term" value="C:plasma membrane"/>
    <property type="evidence" value="ECO:0007669"/>
    <property type="project" value="TreeGrafter"/>
</dbReference>
<evidence type="ECO:0000256" key="7">
    <source>
        <dbReference type="ARBA" id="ARBA00023306"/>
    </source>
</evidence>
<dbReference type="PANTHER" id="PTHR37820:SF1">
    <property type="entry name" value="CELL DIVISION PROTEIN FTSQ"/>
    <property type="match status" value="1"/>
</dbReference>
<keyword evidence="6 8" id="KW-0472">Membrane</keyword>
<dbReference type="AlphaFoldDB" id="K1TKL5"/>
<comment type="caution">
    <text evidence="10">The sequence shown here is derived from an EMBL/GenBank/DDBJ whole genome shotgun (WGS) entry which is preliminary data.</text>
</comment>
<evidence type="ECO:0000256" key="8">
    <source>
        <dbReference type="SAM" id="Phobius"/>
    </source>
</evidence>
<evidence type="ECO:0000256" key="6">
    <source>
        <dbReference type="ARBA" id="ARBA00023136"/>
    </source>
</evidence>
<evidence type="ECO:0000256" key="3">
    <source>
        <dbReference type="ARBA" id="ARBA00022618"/>
    </source>
</evidence>